<evidence type="ECO:0000313" key="4">
    <source>
        <dbReference type="EMBL" id="EWM20652.1"/>
    </source>
</evidence>
<accession>W7T1N6</accession>
<feature type="transmembrane region" description="Helical" evidence="2">
    <location>
        <begin position="49"/>
        <end position="69"/>
    </location>
</feature>
<dbReference type="InterPro" id="IPR001763">
    <property type="entry name" value="Rhodanese-like_dom"/>
</dbReference>
<feature type="domain" description="Rhodanese" evidence="3">
    <location>
        <begin position="23"/>
        <end position="39"/>
    </location>
</feature>
<dbReference type="AlphaFoldDB" id="W7T1N6"/>
<evidence type="ECO:0000259" key="3">
    <source>
        <dbReference type="PROSITE" id="PS50206"/>
    </source>
</evidence>
<dbReference type="PROSITE" id="PS50206">
    <property type="entry name" value="RHODANESE_3"/>
    <property type="match status" value="1"/>
</dbReference>
<evidence type="ECO:0000313" key="5">
    <source>
        <dbReference type="Proteomes" id="UP000019335"/>
    </source>
</evidence>
<reference evidence="4 5" key="1">
    <citation type="journal article" date="2014" name="Mol. Plant">
        <title>Chromosome Scale Genome Assembly and Transcriptome Profiling of Nannochloropsis gaditana in Nitrogen Depletion.</title>
        <authorList>
            <person name="Corteggiani Carpinelli E."/>
            <person name="Telatin A."/>
            <person name="Vitulo N."/>
            <person name="Forcato C."/>
            <person name="D'Angelo M."/>
            <person name="Schiavon R."/>
            <person name="Vezzi A."/>
            <person name="Giacometti G.M."/>
            <person name="Morosinotto T."/>
            <person name="Valle G."/>
        </authorList>
    </citation>
    <scope>NUCLEOTIDE SEQUENCE [LARGE SCALE GENOMIC DNA]</scope>
    <source>
        <strain evidence="4 5">B-31</strain>
    </source>
</reference>
<evidence type="ECO:0000256" key="1">
    <source>
        <dbReference type="SAM" id="MobiDB-lite"/>
    </source>
</evidence>
<name>W7T1N6_9STRA</name>
<dbReference type="Proteomes" id="UP000019335">
    <property type="component" value="Unassembled WGS sequence"/>
</dbReference>
<feature type="region of interest" description="Disordered" evidence="1">
    <location>
        <begin position="71"/>
        <end position="146"/>
    </location>
</feature>
<dbReference type="EMBL" id="AZIL01002893">
    <property type="protein sequence ID" value="EWM20652.1"/>
    <property type="molecule type" value="Genomic_DNA"/>
</dbReference>
<feature type="non-terminal residue" evidence="4">
    <location>
        <position position="1"/>
    </location>
</feature>
<keyword evidence="5" id="KW-1185">Reference proteome</keyword>
<proteinExistence type="predicted"/>
<keyword evidence="2" id="KW-1133">Transmembrane helix</keyword>
<comment type="caution">
    <text evidence="4">The sequence shown here is derived from an EMBL/GenBank/DDBJ whole genome shotgun (WGS) entry which is preliminary data.</text>
</comment>
<organism evidence="4 5">
    <name type="scientific">Nannochloropsis gaditana</name>
    <dbReference type="NCBI Taxonomy" id="72520"/>
    <lineage>
        <taxon>Eukaryota</taxon>
        <taxon>Sar</taxon>
        <taxon>Stramenopiles</taxon>
        <taxon>Ochrophyta</taxon>
        <taxon>Eustigmatophyceae</taxon>
        <taxon>Eustigmatales</taxon>
        <taxon>Monodopsidaceae</taxon>
        <taxon>Nannochloropsis</taxon>
    </lineage>
</organism>
<gene>
    <name evidence="4" type="ORF">Naga_100370g8</name>
</gene>
<evidence type="ECO:0000256" key="2">
    <source>
        <dbReference type="SAM" id="Phobius"/>
    </source>
</evidence>
<sequence length="146" mass="15281">ERGGGGEGMRLPGLGRALSFPWLRGGMSAYRQAGGPSVKTRTKSRGQRLVEIMILLVLLVLVLGLTIWLSTRPRPQGAGPPESEMNPFFPPPSPDDDGPVPPLGSEGQEPAPSAVTPPLSDPVSPSQGAGRQRTLKQSGLLIVTGL</sequence>
<dbReference type="OrthoDB" id="199405at2759"/>
<keyword evidence="2" id="KW-0812">Transmembrane</keyword>
<keyword evidence="2" id="KW-0472">Membrane</keyword>
<protein>
    <recommendedName>
        <fullName evidence="3">Rhodanese domain-containing protein</fullName>
    </recommendedName>
</protein>